<evidence type="ECO:0000256" key="3">
    <source>
        <dbReference type="SAM" id="SignalP"/>
    </source>
</evidence>
<keyword evidence="5" id="KW-1185">Reference proteome</keyword>
<accession>A0ABR7Q9I4</accession>
<reference evidence="4 5" key="1">
    <citation type="submission" date="2020-07" db="EMBL/GenBank/DDBJ databases">
        <title>Description of Kordia aestuariivivens sp. nov., isolated from a tidal flat.</title>
        <authorList>
            <person name="Park S."/>
            <person name="Yoon J.-H."/>
        </authorList>
    </citation>
    <scope>NUCLEOTIDE SEQUENCE [LARGE SCALE GENOMIC DNA]</scope>
    <source>
        <strain evidence="4 5">YSTF-M3</strain>
    </source>
</reference>
<proteinExistence type="inferred from homology"/>
<dbReference type="EMBL" id="JACGWS010000006">
    <property type="protein sequence ID" value="MBC8755236.1"/>
    <property type="molecule type" value="Genomic_DNA"/>
</dbReference>
<gene>
    <name evidence="4" type="ORF">H2O64_11165</name>
</gene>
<dbReference type="InterPro" id="IPR007837">
    <property type="entry name" value="DinB"/>
</dbReference>
<evidence type="ECO:0000256" key="2">
    <source>
        <dbReference type="ARBA" id="ARBA00022723"/>
    </source>
</evidence>
<dbReference type="SUPFAM" id="SSF109854">
    <property type="entry name" value="DinB/YfiT-like putative metalloenzymes"/>
    <property type="match status" value="1"/>
</dbReference>
<organism evidence="4 5">
    <name type="scientific">Kordia aestuariivivens</name>
    <dbReference type="NCBI Taxonomy" id="2759037"/>
    <lineage>
        <taxon>Bacteria</taxon>
        <taxon>Pseudomonadati</taxon>
        <taxon>Bacteroidota</taxon>
        <taxon>Flavobacteriia</taxon>
        <taxon>Flavobacteriales</taxon>
        <taxon>Flavobacteriaceae</taxon>
        <taxon>Kordia</taxon>
    </lineage>
</organism>
<comment type="caution">
    <text evidence="4">The sequence shown here is derived from an EMBL/GenBank/DDBJ whole genome shotgun (WGS) entry which is preliminary data.</text>
</comment>
<name>A0ABR7Q9I4_9FLAO</name>
<comment type="similarity">
    <text evidence="1">Belongs to the DinB family.</text>
</comment>
<dbReference type="RefSeq" id="WP_187562286.1">
    <property type="nucleotide sequence ID" value="NZ_JACGWS010000006.1"/>
</dbReference>
<feature type="chain" id="PRO_5047405827" evidence="3">
    <location>
        <begin position="19"/>
        <end position="169"/>
    </location>
</feature>
<evidence type="ECO:0000313" key="4">
    <source>
        <dbReference type="EMBL" id="MBC8755236.1"/>
    </source>
</evidence>
<sequence length="169" mass="19810">MKKYILFIVILASAFAKAQDTPISAFLEKWENSKNYLLEMAAAMPEDKYDYKPTERQKTFRDQLLHIKSNMDWLSGRYFEKDETKERKEETYTTKAEVMKAITEGFDNTAKIIKTATPEELKDMVPFFAGQKTKLQILNLLQDHVTHHRGQLIVYLNLNGIKPPKYRGW</sequence>
<protein>
    <submittedName>
        <fullName evidence="4">DinB family protein</fullName>
    </submittedName>
</protein>
<dbReference type="Proteomes" id="UP000619238">
    <property type="component" value="Unassembled WGS sequence"/>
</dbReference>
<dbReference type="Gene3D" id="1.20.120.450">
    <property type="entry name" value="dinb family like domain"/>
    <property type="match status" value="1"/>
</dbReference>
<dbReference type="InterPro" id="IPR034660">
    <property type="entry name" value="DinB/YfiT-like"/>
</dbReference>
<evidence type="ECO:0000256" key="1">
    <source>
        <dbReference type="ARBA" id="ARBA00008635"/>
    </source>
</evidence>
<evidence type="ECO:0000313" key="5">
    <source>
        <dbReference type="Proteomes" id="UP000619238"/>
    </source>
</evidence>
<feature type="signal peptide" evidence="3">
    <location>
        <begin position="1"/>
        <end position="18"/>
    </location>
</feature>
<dbReference type="Pfam" id="PF05163">
    <property type="entry name" value="DinB"/>
    <property type="match status" value="1"/>
</dbReference>
<keyword evidence="3" id="KW-0732">Signal</keyword>
<keyword evidence="2" id="KW-0479">Metal-binding</keyword>